<dbReference type="EMBL" id="KN275958">
    <property type="protein sequence ID" value="KGM92460.1"/>
    <property type="molecule type" value="Genomic_DNA"/>
</dbReference>
<dbReference type="VEuPathDB" id="FungiDB:PADG_11277"/>
<gene>
    <name evidence="1" type="ORF">PADG_11277</name>
</gene>
<protein>
    <submittedName>
        <fullName evidence="1">Uncharacterized protein</fullName>
    </submittedName>
</protein>
<evidence type="ECO:0000313" key="1">
    <source>
        <dbReference type="EMBL" id="KGM92460.1"/>
    </source>
</evidence>
<dbReference type="KEGG" id="pbn:PADG_11277"/>
<dbReference type="GeneID" id="22587174"/>
<evidence type="ECO:0000313" key="2">
    <source>
        <dbReference type="Proteomes" id="UP000001628"/>
    </source>
</evidence>
<sequence>MQLLYGRRFSIEYAVSLAEKCMNVMKELSISFVKDNDYLAYQRRFHYLVTRHKELTIKTDDFYHDLFLNGLQDHQRAFVKTHLDDFYAAGQDSITNMDIDDLMKQLTNHTSKIKHSECKTLLANTATNDRNHQPGASTFMKPYNQNLLASAPRAGIQSMEGDE</sequence>
<organism evidence="1 2">
    <name type="scientific">Paracoccidioides brasiliensis (strain Pb18)</name>
    <dbReference type="NCBI Taxonomy" id="502780"/>
    <lineage>
        <taxon>Eukaryota</taxon>
        <taxon>Fungi</taxon>
        <taxon>Dikarya</taxon>
        <taxon>Ascomycota</taxon>
        <taxon>Pezizomycotina</taxon>
        <taxon>Eurotiomycetes</taxon>
        <taxon>Eurotiomycetidae</taxon>
        <taxon>Onygenales</taxon>
        <taxon>Ajellomycetaceae</taxon>
        <taxon>Paracoccidioides</taxon>
    </lineage>
</organism>
<dbReference type="RefSeq" id="XP_010757840.1">
    <property type="nucleotide sequence ID" value="XM_010759538.1"/>
</dbReference>
<dbReference type="HOGENOM" id="CLU_1627605_0_0_1"/>
<dbReference type="OrthoDB" id="4508254at2759"/>
<keyword evidence="2" id="KW-1185">Reference proteome</keyword>
<proteinExistence type="predicted"/>
<dbReference type="AlphaFoldDB" id="A0A0A0HYL2"/>
<name>A0A0A0HYL2_PARBD</name>
<dbReference type="InParanoid" id="A0A0A0HYL2"/>
<dbReference type="STRING" id="502780.A0A0A0HYL2"/>
<reference evidence="1 2" key="1">
    <citation type="journal article" date="2011" name="PLoS Genet.">
        <title>Comparative genomic analysis of human fungal pathogens causing paracoccidioidomycosis.</title>
        <authorList>
            <person name="Desjardins C.A."/>
            <person name="Champion M.D."/>
            <person name="Holder J.W."/>
            <person name="Muszewska A."/>
            <person name="Goldberg J."/>
            <person name="Bailao A.M."/>
            <person name="Brigido M.M."/>
            <person name="Ferreira M.E."/>
            <person name="Garcia A.M."/>
            <person name="Grynberg M."/>
            <person name="Gujja S."/>
            <person name="Heiman D.I."/>
            <person name="Henn M.R."/>
            <person name="Kodira C.D."/>
            <person name="Leon-Narvaez H."/>
            <person name="Longo L.V."/>
            <person name="Ma L.J."/>
            <person name="Malavazi I."/>
            <person name="Matsuo A.L."/>
            <person name="Morais F.V."/>
            <person name="Pereira M."/>
            <person name="Rodriguez-Brito S."/>
            <person name="Sakthikumar S."/>
            <person name="Salem-Izacc S.M."/>
            <person name="Sykes S.M."/>
            <person name="Teixeira M.M."/>
            <person name="Vallejo M.C."/>
            <person name="Walter M.E."/>
            <person name="Yandava C."/>
            <person name="Young S."/>
            <person name="Zeng Q."/>
            <person name="Zucker J."/>
            <person name="Felipe M.S."/>
            <person name="Goldman G.H."/>
            <person name="Haas B.J."/>
            <person name="McEwen J.G."/>
            <person name="Nino-Vega G."/>
            <person name="Puccia R."/>
            <person name="San-Blas G."/>
            <person name="Soares C.M."/>
            <person name="Birren B.W."/>
            <person name="Cuomo C.A."/>
        </authorList>
    </citation>
    <scope>NUCLEOTIDE SEQUENCE [LARGE SCALE GENOMIC DNA]</scope>
    <source>
        <strain evidence="1 2">Pb18</strain>
    </source>
</reference>
<dbReference type="Proteomes" id="UP000001628">
    <property type="component" value="Unassembled WGS sequence"/>
</dbReference>
<accession>A0A0A0HYL2</accession>
<dbReference type="OMA" id="ECKTLLA"/>